<evidence type="ECO:0000313" key="10">
    <source>
        <dbReference type="Proteomes" id="UP001209854"/>
    </source>
</evidence>
<gene>
    <name evidence="9" type="ORF">NX722_01455</name>
</gene>
<dbReference type="NCBIfam" id="TIGR00924">
    <property type="entry name" value="yjdL_sub1_fam"/>
    <property type="match status" value="1"/>
</dbReference>
<dbReference type="PANTHER" id="PTHR23517:SF15">
    <property type="entry name" value="PROTON-DEPENDENT OLIGOPEPTIDE FAMILY TRANSPORT PROTEIN"/>
    <property type="match status" value="1"/>
</dbReference>
<keyword evidence="4 8" id="KW-0812">Transmembrane</keyword>
<dbReference type="InterPro" id="IPR000109">
    <property type="entry name" value="POT_fam"/>
</dbReference>
<evidence type="ECO:0000256" key="1">
    <source>
        <dbReference type="ARBA" id="ARBA00004651"/>
    </source>
</evidence>
<accession>A0ABT3MPN4</accession>
<feature type="transmembrane region" description="Helical" evidence="8">
    <location>
        <begin position="316"/>
        <end position="336"/>
    </location>
</feature>
<evidence type="ECO:0000256" key="7">
    <source>
        <dbReference type="ARBA" id="ARBA00023136"/>
    </source>
</evidence>
<feature type="transmembrane region" description="Helical" evidence="8">
    <location>
        <begin position="212"/>
        <end position="234"/>
    </location>
</feature>
<feature type="transmembrane region" description="Helical" evidence="8">
    <location>
        <begin position="457"/>
        <end position="480"/>
    </location>
</feature>
<dbReference type="SUPFAM" id="SSF103473">
    <property type="entry name" value="MFS general substrate transporter"/>
    <property type="match status" value="2"/>
</dbReference>
<feature type="transmembrane region" description="Helical" evidence="8">
    <location>
        <begin position="269"/>
        <end position="296"/>
    </location>
</feature>
<comment type="caution">
    <text evidence="9">The sequence shown here is derived from an EMBL/GenBank/DDBJ whole genome shotgun (WGS) entry which is preliminary data.</text>
</comment>
<keyword evidence="3" id="KW-1003">Cell membrane</keyword>
<evidence type="ECO:0000256" key="3">
    <source>
        <dbReference type="ARBA" id="ARBA00022475"/>
    </source>
</evidence>
<dbReference type="InterPro" id="IPR005279">
    <property type="entry name" value="Dipep/tripep_permease"/>
</dbReference>
<comment type="subcellular location">
    <subcellularLocation>
        <location evidence="1">Cell membrane</location>
        <topology evidence="1">Multi-pass membrane protein</topology>
    </subcellularLocation>
</comment>
<dbReference type="PANTHER" id="PTHR23517">
    <property type="entry name" value="RESISTANCE PROTEIN MDTM, PUTATIVE-RELATED-RELATED"/>
    <property type="match status" value="1"/>
</dbReference>
<dbReference type="CDD" id="cd17346">
    <property type="entry name" value="MFS_DtpA_like"/>
    <property type="match status" value="1"/>
</dbReference>
<evidence type="ECO:0000256" key="8">
    <source>
        <dbReference type="SAM" id="Phobius"/>
    </source>
</evidence>
<feature type="transmembrane region" description="Helical" evidence="8">
    <location>
        <begin position="240"/>
        <end position="257"/>
    </location>
</feature>
<feature type="transmembrane region" description="Helical" evidence="8">
    <location>
        <begin position="348"/>
        <end position="370"/>
    </location>
</feature>
<keyword evidence="5" id="KW-0653">Protein transport</keyword>
<evidence type="ECO:0000256" key="6">
    <source>
        <dbReference type="ARBA" id="ARBA00022989"/>
    </source>
</evidence>
<proteinExistence type="predicted"/>
<feature type="transmembrane region" description="Helical" evidence="8">
    <location>
        <begin position="20"/>
        <end position="38"/>
    </location>
</feature>
<keyword evidence="10" id="KW-1185">Reference proteome</keyword>
<dbReference type="Proteomes" id="UP001209854">
    <property type="component" value="Unassembled WGS sequence"/>
</dbReference>
<evidence type="ECO:0000256" key="5">
    <source>
        <dbReference type="ARBA" id="ARBA00022856"/>
    </source>
</evidence>
<feature type="transmembrane region" description="Helical" evidence="8">
    <location>
        <begin position="150"/>
        <end position="169"/>
    </location>
</feature>
<feature type="transmembrane region" description="Helical" evidence="8">
    <location>
        <begin position="50"/>
        <end position="69"/>
    </location>
</feature>
<name>A0ABT3MPN4_9GAMM</name>
<protein>
    <submittedName>
        <fullName evidence="9">Peptide MFS transporter</fullName>
    </submittedName>
</protein>
<evidence type="ECO:0000256" key="2">
    <source>
        <dbReference type="ARBA" id="ARBA00022448"/>
    </source>
</evidence>
<feature type="transmembrane region" description="Helical" evidence="8">
    <location>
        <begin position="382"/>
        <end position="404"/>
    </location>
</feature>
<dbReference type="Gene3D" id="1.20.1250.20">
    <property type="entry name" value="MFS general substrate transporter like domains"/>
    <property type="match status" value="1"/>
</dbReference>
<dbReference type="InterPro" id="IPR036259">
    <property type="entry name" value="MFS_trans_sf"/>
</dbReference>
<dbReference type="InterPro" id="IPR050171">
    <property type="entry name" value="MFS_Transporters"/>
</dbReference>
<keyword evidence="2" id="KW-0813">Transport</keyword>
<keyword evidence="7 8" id="KW-0472">Membrane</keyword>
<keyword evidence="5" id="KW-0571">Peptide transport</keyword>
<dbReference type="Pfam" id="PF00854">
    <property type="entry name" value="PTR2"/>
    <property type="match status" value="1"/>
</dbReference>
<feature type="transmembrane region" description="Helical" evidence="8">
    <location>
        <begin position="81"/>
        <end position="101"/>
    </location>
</feature>
<dbReference type="EMBL" id="JAPFCC010000001">
    <property type="protein sequence ID" value="MCW7551327.1"/>
    <property type="molecule type" value="Genomic_DNA"/>
</dbReference>
<keyword evidence="6 8" id="KW-1133">Transmembrane helix</keyword>
<reference evidence="9 10" key="1">
    <citation type="submission" date="2022-10" db="EMBL/GenBank/DDBJ databases">
        <title>High-quality genome sequences of two octocoral-associated bacteria, Endozoicomonas euniceicola EF212 and Endozoicomonas gorgoniicola PS125.</title>
        <authorList>
            <person name="Chiou Y.-J."/>
            <person name="Chen Y.-H."/>
        </authorList>
    </citation>
    <scope>NUCLEOTIDE SEQUENCE [LARGE SCALE GENOMIC DNA]</scope>
    <source>
        <strain evidence="9 10">PS125</strain>
    </source>
</reference>
<feature type="transmembrane region" description="Helical" evidence="8">
    <location>
        <begin position="416"/>
        <end position="437"/>
    </location>
</feature>
<dbReference type="RefSeq" id="WP_262566389.1">
    <property type="nucleotide sequence ID" value="NZ_JAPFCC010000001.1"/>
</dbReference>
<evidence type="ECO:0000256" key="4">
    <source>
        <dbReference type="ARBA" id="ARBA00022692"/>
    </source>
</evidence>
<feature type="transmembrane region" description="Helical" evidence="8">
    <location>
        <begin position="107"/>
        <end position="129"/>
    </location>
</feature>
<feature type="transmembrane region" description="Helical" evidence="8">
    <location>
        <begin position="175"/>
        <end position="192"/>
    </location>
</feature>
<organism evidence="9 10">
    <name type="scientific">Endozoicomonas gorgoniicola</name>
    <dbReference type="NCBI Taxonomy" id="1234144"/>
    <lineage>
        <taxon>Bacteria</taxon>
        <taxon>Pseudomonadati</taxon>
        <taxon>Pseudomonadota</taxon>
        <taxon>Gammaproteobacteria</taxon>
        <taxon>Oceanospirillales</taxon>
        <taxon>Endozoicomonadaceae</taxon>
        <taxon>Endozoicomonas</taxon>
    </lineage>
</organism>
<evidence type="ECO:0000313" key="9">
    <source>
        <dbReference type="EMBL" id="MCW7551327.1"/>
    </source>
</evidence>
<sequence length="503" mass="55330">MSGFISKLPLTARLLILRQFLWGAAFYGVYVLLTKYFLNELNYSEADTIMVLGAFGAVGPVFSAVGGFIADRYIGAFRAVYIGYTIYAVGFLMLGIGASTASIPLSLMSIAVICYARGLSATCPTVLLGNSFPDDQRDDFQKGLTFNYSINNFGSFLAHYLLPFFVAYIAYRGNFYISFALMCCNVLMFWVFRRQLTAVGNDFDQRPVRKTVWVLFALGSVAMLGVVFWIFSNLDEGKNLLYALGVSAILYFISCIFKASTAYKYRMGCVLIMLFIMICFYFYYGQMMTSMNIYAINLMGDRLLGIIPILPEANSAFNPLWCFVIGAPVIFAYSWLEKKGFNPTIPTKFAAAFVFTAIAFGLLALSTQFVDENSKISADWVMMVHFFQAIAELIVGALGVGFILEMVPKTLSAFAMGLRAVTLSLSGILAAVISTKIALPKDIELTEEIVNSVYTGYFTKLALAALVMAVVTFMLSKVIARLVAKSKAIEQAEGTAGLTEASL</sequence>